<comment type="similarity">
    <text evidence="1 3">Belongs to the HMG-CoA reductase family.</text>
</comment>
<comment type="pathway">
    <text evidence="3">Metabolic intermediate metabolism; (R)-mevalonate degradation; (S)-3-hydroxy-3-methylglutaryl-CoA from (R)-mevalonate: step 1/1.</text>
</comment>
<gene>
    <name evidence="4" type="ORF">UW84_C0017G0002</name>
</gene>
<dbReference type="InterPro" id="IPR009029">
    <property type="entry name" value="HMG_CoA_Rdtase_sub-bd_dom_sf"/>
</dbReference>
<dbReference type="InterPro" id="IPR009023">
    <property type="entry name" value="HMG_CoA_Rdtase_NAD(P)-bd_sf"/>
</dbReference>
<dbReference type="InterPro" id="IPR023074">
    <property type="entry name" value="HMG_CoA_Rdtase_cat_sf"/>
</dbReference>
<organism evidence="4 5">
    <name type="scientific">Candidatus Collierbacteria bacterium GW2011_GWA2_44_99</name>
    <dbReference type="NCBI Taxonomy" id="1618380"/>
    <lineage>
        <taxon>Bacteria</taxon>
        <taxon>Candidatus Collieribacteriota</taxon>
    </lineage>
</organism>
<comment type="catalytic activity">
    <reaction evidence="3">
        <text>(R)-mevalonate + 2 NAD(+) + CoA = (3S)-3-hydroxy-3-methylglutaryl-CoA + 2 NADH + 2 H(+)</text>
        <dbReference type="Rhea" id="RHEA:14833"/>
        <dbReference type="ChEBI" id="CHEBI:15378"/>
        <dbReference type="ChEBI" id="CHEBI:36464"/>
        <dbReference type="ChEBI" id="CHEBI:43074"/>
        <dbReference type="ChEBI" id="CHEBI:57287"/>
        <dbReference type="ChEBI" id="CHEBI:57540"/>
        <dbReference type="ChEBI" id="CHEBI:57945"/>
        <dbReference type="EC" id="1.1.1.88"/>
    </reaction>
</comment>
<dbReference type="Pfam" id="PF00368">
    <property type="entry name" value="HMG-CoA_red"/>
    <property type="match status" value="1"/>
</dbReference>
<dbReference type="InterPro" id="IPR004553">
    <property type="entry name" value="HMG_CoA_Rdtase_bac-typ"/>
</dbReference>
<reference evidence="4 5" key="1">
    <citation type="journal article" date="2015" name="Nature">
        <title>rRNA introns, odd ribosomes, and small enigmatic genomes across a large radiation of phyla.</title>
        <authorList>
            <person name="Brown C.T."/>
            <person name="Hug L.A."/>
            <person name="Thomas B.C."/>
            <person name="Sharon I."/>
            <person name="Castelle C.J."/>
            <person name="Singh A."/>
            <person name="Wilkins M.J."/>
            <person name="Williams K.H."/>
            <person name="Banfield J.F."/>
        </authorList>
    </citation>
    <scope>NUCLEOTIDE SEQUENCE [LARGE SCALE GENOMIC DNA]</scope>
</reference>
<dbReference type="EC" id="1.1.1.88" evidence="3"/>
<sequence>MIEGENSSFSGFYKKTISERVDLLSARVGLTKEERMSFEQGLSMLQADLMIENVVGVYELPLAIATNFVIDGKETLIPMVVEEASVVAGASKAAKIISKYGGFITEAGPSLLKGQIQIIPQNLDLTVIKKIIESSEKTLVKRGNSLVPNLVKRGGGVVSIGVTMISETRVGPMASVDVLVNIGEAMGANIVNKICEGLADEVGKLTQARVNLKILSNHLDQRLAVARCQISTSSEDLSLEIAQRIVEAQVFAEESVDRAVTHNKGVLNGIDAVALATGQDWRAIEAGVHAFAAREGYGPLTKWKIEGDWLKGEIKVPLAVGIVGGITQFHPVVATCLKILGVKTSGDLSRIMAAVGLAQNFAALYSLVGEGVQKSHGKLHRRKLK</sequence>
<evidence type="ECO:0000313" key="5">
    <source>
        <dbReference type="Proteomes" id="UP000034797"/>
    </source>
</evidence>
<accession>A0A0G1KRB0</accession>
<dbReference type="GO" id="GO:0004420">
    <property type="term" value="F:hydroxymethylglutaryl-CoA reductase (NADPH) activity"/>
    <property type="evidence" value="ECO:0007669"/>
    <property type="project" value="InterPro"/>
</dbReference>
<dbReference type="NCBIfam" id="TIGR00532">
    <property type="entry name" value="HMG_CoA_R_NAD"/>
    <property type="match status" value="1"/>
</dbReference>
<comment type="caution">
    <text evidence="4">The sequence shown here is derived from an EMBL/GenBank/DDBJ whole genome shotgun (WGS) entry which is preliminary data.</text>
</comment>
<dbReference type="PRINTS" id="PR00071">
    <property type="entry name" value="HMGCOARDTASE"/>
</dbReference>
<dbReference type="GO" id="GO:0015936">
    <property type="term" value="P:coenzyme A metabolic process"/>
    <property type="evidence" value="ECO:0007669"/>
    <property type="project" value="InterPro"/>
</dbReference>
<evidence type="ECO:0000256" key="1">
    <source>
        <dbReference type="ARBA" id="ARBA00007661"/>
    </source>
</evidence>
<dbReference type="UniPathway" id="UPA00257">
    <property type="reaction ID" value="UER00367"/>
</dbReference>
<dbReference type="Gene3D" id="3.90.770.10">
    <property type="entry name" value="3-hydroxy-3-methylglutaryl-coenzyme A Reductase, Chain A, domain 2"/>
    <property type="match status" value="2"/>
</dbReference>
<keyword evidence="2 3" id="KW-0560">Oxidoreductase</keyword>
<keyword evidence="3" id="KW-0520">NAD</keyword>
<dbReference type="AlphaFoldDB" id="A0A0G1KRB0"/>
<name>A0A0G1KRB0_9BACT</name>
<dbReference type="PANTHER" id="PTHR10572:SF24">
    <property type="entry name" value="3-HYDROXY-3-METHYLGLUTARYL-COENZYME A REDUCTASE"/>
    <property type="match status" value="1"/>
</dbReference>
<dbReference type="Proteomes" id="UP000034797">
    <property type="component" value="Unassembled WGS sequence"/>
</dbReference>
<dbReference type="PATRIC" id="fig|1618380.3.peg.275"/>
<dbReference type="PROSITE" id="PS50065">
    <property type="entry name" value="HMG_COA_REDUCTASE_4"/>
    <property type="match status" value="1"/>
</dbReference>
<dbReference type="SUPFAM" id="SSF56542">
    <property type="entry name" value="Substrate-binding domain of HMG-CoA reductase"/>
    <property type="match status" value="1"/>
</dbReference>
<dbReference type="GO" id="GO:0140643">
    <property type="term" value="F:hydroxymethylglutaryl-CoA reductase (NADH) activity"/>
    <property type="evidence" value="ECO:0007669"/>
    <property type="project" value="UniProtKB-EC"/>
</dbReference>
<protein>
    <recommendedName>
        <fullName evidence="3">3-hydroxy-3-methylglutaryl coenzyme A reductase</fullName>
        <shortName evidence="3">HMG-CoA reductase</shortName>
        <ecNumber evidence="3">1.1.1.88</ecNumber>
    </recommendedName>
</protein>
<dbReference type="SUPFAM" id="SSF55035">
    <property type="entry name" value="NAD-binding domain of HMG-CoA reductase"/>
    <property type="match status" value="1"/>
</dbReference>
<evidence type="ECO:0000256" key="3">
    <source>
        <dbReference type="RuleBase" id="RU361219"/>
    </source>
</evidence>
<evidence type="ECO:0000313" key="4">
    <source>
        <dbReference type="EMBL" id="KKT86035.1"/>
    </source>
</evidence>
<evidence type="ECO:0000256" key="2">
    <source>
        <dbReference type="ARBA" id="ARBA00023002"/>
    </source>
</evidence>
<dbReference type="InterPro" id="IPR002202">
    <property type="entry name" value="HMG_CoA_Rdtase"/>
</dbReference>
<proteinExistence type="inferred from homology"/>
<dbReference type="EMBL" id="LCJW01000017">
    <property type="protein sequence ID" value="KKT86035.1"/>
    <property type="molecule type" value="Genomic_DNA"/>
</dbReference>
<dbReference type="PANTHER" id="PTHR10572">
    <property type="entry name" value="3-HYDROXY-3-METHYLGLUTARYL-COENZYME A REDUCTASE"/>
    <property type="match status" value="1"/>
</dbReference>